<dbReference type="Gene3D" id="3.40.50.1820">
    <property type="entry name" value="alpha/beta hydrolase"/>
    <property type="match status" value="1"/>
</dbReference>
<feature type="chain" id="PRO_5040432993" description="AB hydrolase-1 domain-containing protein" evidence="1">
    <location>
        <begin position="23"/>
        <end position="196"/>
    </location>
</feature>
<dbReference type="InterPro" id="IPR029058">
    <property type="entry name" value="AB_hydrolase_fold"/>
</dbReference>
<evidence type="ECO:0000256" key="1">
    <source>
        <dbReference type="SAM" id="SignalP"/>
    </source>
</evidence>
<dbReference type="InterPro" id="IPR000073">
    <property type="entry name" value="AB_hydrolase_1"/>
</dbReference>
<comment type="caution">
    <text evidence="3">The sequence shown here is derived from an EMBL/GenBank/DDBJ whole genome shotgun (WGS) entry which is preliminary data.</text>
</comment>
<evidence type="ECO:0000313" key="3">
    <source>
        <dbReference type="EMBL" id="KAF3033823.1"/>
    </source>
</evidence>
<name>A0A9P4WJ72_9PLEO</name>
<dbReference type="AlphaFoldDB" id="A0A9P4WJ72"/>
<keyword evidence="4" id="KW-1185">Reference proteome</keyword>
<dbReference type="Proteomes" id="UP000758155">
    <property type="component" value="Unassembled WGS sequence"/>
</dbReference>
<sequence>MASMILLVKVLAISSIIVSSLAVTAKQVLILVPGAFHRASVYDEVKAQLVDLGFEHIDAVDMPSVGNNVADVEQTADVNVVNGLLEARLSNGQDIILVGNSYGATVIMEAVKDFEDRSVVSAPGITEGEGKVLGLIMLSDYIPTIAEVTQNPPRPDIRGIGAPFFNYHLAANDTPTIVTWGSNLVNYPPRHTFYNL</sequence>
<protein>
    <recommendedName>
        <fullName evidence="2">AB hydrolase-1 domain-containing protein</fullName>
    </recommendedName>
</protein>
<dbReference type="OrthoDB" id="408373at2759"/>
<feature type="domain" description="AB hydrolase-1" evidence="2">
    <location>
        <begin position="29"/>
        <end position="189"/>
    </location>
</feature>
<organism evidence="3 4">
    <name type="scientific">Didymella heteroderae</name>
    <dbReference type="NCBI Taxonomy" id="1769908"/>
    <lineage>
        <taxon>Eukaryota</taxon>
        <taxon>Fungi</taxon>
        <taxon>Dikarya</taxon>
        <taxon>Ascomycota</taxon>
        <taxon>Pezizomycotina</taxon>
        <taxon>Dothideomycetes</taxon>
        <taxon>Pleosporomycetidae</taxon>
        <taxon>Pleosporales</taxon>
        <taxon>Pleosporineae</taxon>
        <taxon>Didymellaceae</taxon>
        <taxon>Didymella</taxon>
    </lineage>
</organism>
<evidence type="ECO:0000259" key="2">
    <source>
        <dbReference type="Pfam" id="PF12697"/>
    </source>
</evidence>
<dbReference type="InterPro" id="IPR052897">
    <property type="entry name" value="Sec-Metab_Biosynth_Hydrolase"/>
</dbReference>
<dbReference type="PANTHER" id="PTHR37017">
    <property type="entry name" value="AB HYDROLASE-1 DOMAIN-CONTAINING PROTEIN-RELATED"/>
    <property type="match status" value="1"/>
</dbReference>
<accession>A0A9P4WJ72</accession>
<dbReference type="PANTHER" id="PTHR37017:SF11">
    <property type="entry name" value="ESTERASE_LIPASE_THIOESTERASE DOMAIN-CONTAINING PROTEIN"/>
    <property type="match status" value="1"/>
</dbReference>
<dbReference type="SUPFAM" id="SSF53474">
    <property type="entry name" value="alpha/beta-Hydrolases"/>
    <property type="match status" value="1"/>
</dbReference>
<proteinExistence type="predicted"/>
<keyword evidence="1" id="KW-0732">Signal</keyword>
<dbReference type="EMBL" id="SWKV01000075">
    <property type="protein sequence ID" value="KAF3033823.1"/>
    <property type="molecule type" value="Genomic_DNA"/>
</dbReference>
<feature type="signal peptide" evidence="1">
    <location>
        <begin position="1"/>
        <end position="22"/>
    </location>
</feature>
<gene>
    <name evidence="3" type="ORF">E8E12_004388</name>
</gene>
<dbReference type="Pfam" id="PF12697">
    <property type="entry name" value="Abhydrolase_6"/>
    <property type="match status" value="1"/>
</dbReference>
<reference evidence="3" key="1">
    <citation type="submission" date="2019-04" db="EMBL/GenBank/DDBJ databases">
        <title>Sequencing of skin fungus with MAO and IRED activity.</title>
        <authorList>
            <person name="Marsaioli A.J."/>
            <person name="Bonatto J.M.C."/>
            <person name="Reis Junior O."/>
        </authorList>
    </citation>
    <scope>NUCLEOTIDE SEQUENCE</scope>
    <source>
        <strain evidence="3">28M1</strain>
    </source>
</reference>
<evidence type="ECO:0000313" key="4">
    <source>
        <dbReference type="Proteomes" id="UP000758155"/>
    </source>
</evidence>